<dbReference type="SMART" id="SM00443">
    <property type="entry name" value="G_patch"/>
    <property type="match status" value="1"/>
</dbReference>
<dbReference type="GO" id="GO:0003676">
    <property type="term" value="F:nucleic acid binding"/>
    <property type="evidence" value="ECO:0007669"/>
    <property type="project" value="UniProtKB-UniRule"/>
</dbReference>
<dbReference type="InterPro" id="IPR036867">
    <property type="entry name" value="R3H_dom_sf"/>
</dbReference>
<gene>
    <name evidence="12" type="ORF">C7212DRAFT_290507</name>
</gene>
<evidence type="ECO:0000256" key="5">
    <source>
        <dbReference type="ARBA" id="ARBA00022490"/>
    </source>
</evidence>
<proteinExistence type="inferred from homology"/>
<feature type="region of interest" description="Disordered" evidence="9">
    <location>
        <begin position="573"/>
        <end position="598"/>
    </location>
</feature>
<evidence type="ECO:0000256" key="6">
    <source>
        <dbReference type="ARBA" id="ARBA00022664"/>
    </source>
</evidence>
<dbReference type="PROSITE" id="PS51061">
    <property type="entry name" value="R3H"/>
    <property type="match status" value="1"/>
</dbReference>
<dbReference type="GO" id="GO:0008380">
    <property type="term" value="P:RNA splicing"/>
    <property type="evidence" value="ECO:0007669"/>
    <property type="project" value="UniProtKB-KW"/>
</dbReference>
<dbReference type="PROSITE" id="PS50174">
    <property type="entry name" value="G_PATCH"/>
    <property type="match status" value="1"/>
</dbReference>
<comment type="caution">
    <text evidence="12">The sequence shown here is derived from an EMBL/GenBank/DDBJ whole genome shotgun (WGS) entry which is preliminary data.</text>
</comment>
<reference evidence="12 13" key="1">
    <citation type="submission" date="2018-03" db="EMBL/GenBank/DDBJ databases">
        <title>Genomes of Pezizomycetes fungi and the evolution of truffles.</title>
        <authorList>
            <person name="Murat C."/>
            <person name="Payen T."/>
            <person name="Noel B."/>
            <person name="Kuo A."/>
            <person name="Martin F.M."/>
        </authorList>
    </citation>
    <scope>NUCLEOTIDE SEQUENCE [LARGE SCALE GENOMIC DNA]</scope>
    <source>
        <strain evidence="12">091103-1</strain>
    </source>
</reference>
<dbReference type="OrthoDB" id="21470at2759"/>
<evidence type="ECO:0000256" key="2">
    <source>
        <dbReference type="ARBA" id="ARBA00004496"/>
    </source>
</evidence>
<evidence type="ECO:0000256" key="8">
    <source>
        <dbReference type="ARBA" id="ARBA00023242"/>
    </source>
</evidence>
<dbReference type="Proteomes" id="UP000246991">
    <property type="component" value="Unassembled WGS sequence"/>
</dbReference>
<evidence type="ECO:0000256" key="4">
    <source>
        <dbReference type="ARBA" id="ARBA00018964"/>
    </source>
</evidence>
<dbReference type="InterPro" id="IPR051189">
    <property type="entry name" value="Splicing_assoc_domain"/>
</dbReference>
<feature type="region of interest" description="Disordered" evidence="9">
    <location>
        <begin position="647"/>
        <end position="679"/>
    </location>
</feature>
<dbReference type="CDD" id="cd02646">
    <property type="entry name" value="R3H_G-patch"/>
    <property type="match status" value="1"/>
</dbReference>
<feature type="domain" description="R3H" evidence="11">
    <location>
        <begin position="691"/>
        <end position="753"/>
    </location>
</feature>
<evidence type="ECO:0000313" key="12">
    <source>
        <dbReference type="EMBL" id="PWW80639.1"/>
    </source>
</evidence>
<dbReference type="GO" id="GO:0005737">
    <property type="term" value="C:cytoplasm"/>
    <property type="evidence" value="ECO:0007669"/>
    <property type="project" value="UniProtKB-SubCell"/>
</dbReference>
<dbReference type="GO" id="GO:0006397">
    <property type="term" value="P:mRNA processing"/>
    <property type="evidence" value="ECO:0007669"/>
    <property type="project" value="UniProtKB-KW"/>
</dbReference>
<sequence>MGNGRGRGRGASGGYIPRGNRGGYRGGGYQGGGSNEYFFMDDGYQGFASNSYHGYTNQPSRIPTVARDYGFSGSGSNGFRGFRRVQDSPYTLVDEAQNTGLHMRDWGSTSALRHLAVKFVPSSTGNLILADLFKPLNLEVRPGRPEENASAEKNISPDLEPSDTHADVDKPQEDLSQLVKISGLDLGSTGMRTCAGQDSVTGTTSGAPGFAIDLVGNPGLSPEQEVPDRVASPTLSTASSEEIVFVPRRNRGDIAANMVAGATCSPTRGQQLEEQETYSEASETTAQLAPTDESNIRADPTIGVQFGVKASIAVVDSPRKPALCLAEASNGMEGPTEALCMVENKWSGRSISDNRERRATGRGKKDSDDEALRDYQENVLAQMLTETAEEAGESSNTMRIRNLADENNWLDATDSDDEAEDEAAIDEYKSELWEPEYLQDLDLLDTASEGPHGIVKAVLGKRQRPSGLQYMVTWQDDKAETPMWILAEKLDSSSDHRIKEFLVLEERKLAEGFPSSGDSEDDEGDGDLKLARLLQRKEELGIVGGSDLDSFDAEIMELDVDFFPLGAGKAGKKKRLKKRRGGKDSSLGDFTPDPSTGHFPSASWMADAYEGFDVMEWDRPSLTKRKGKGKQHALNLSDSEQEAELQASWAKDREKKKIRKQEREARRAEGMLGKKAQTTNKRDSNAKFLEGITMEELKHKIQIFLENDIQCLTLPPMDKKNRKTVHHIAMAFNLKSKSFGSGKTRFPTLFKTSDSTIYEEDSARVAQIMRTEKFLAPPDIGGGGRRGGGGKRGGRHGGGGGGVAGRARSGAGGVVRHKEGDIVGAGAAELGGDNRGRIMLEKMGYKPGMALGATNNKGIIVPLAAVVKVGKAGLG</sequence>
<evidence type="ECO:0000256" key="7">
    <source>
        <dbReference type="ARBA" id="ARBA00023187"/>
    </source>
</evidence>
<evidence type="ECO:0000256" key="9">
    <source>
        <dbReference type="SAM" id="MobiDB-lite"/>
    </source>
</evidence>
<dbReference type="InterPro" id="IPR001374">
    <property type="entry name" value="R3H_dom"/>
</dbReference>
<feature type="region of interest" description="Disordered" evidence="9">
    <location>
        <begin position="1"/>
        <end position="27"/>
    </location>
</feature>
<protein>
    <recommendedName>
        <fullName evidence="4">Protein SQS1</fullName>
    </recommendedName>
</protein>
<feature type="region of interest" description="Disordered" evidence="9">
    <location>
        <begin position="351"/>
        <end position="370"/>
    </location>
</feature>
<feature type="compositionally biased region" description="Basic and acidic residues" evidence="9">
    <location>
        <begin position="650"/>
        <end position="669"/>
    </location>
</feature>
<keyword evidence="6" id="KW-0507">mRNA processing</keyword>
<dbReference type="InterPro" id="IPR000467">
    <property type="entry name" value="G_patch_dom"/>
</dbReference>
<feature type="compositionally biased region" description="Basic and acidic residues" evidence="9">
    <location>
        <begin position="352"/>
        <end position="370"/>
    </location>
</feature>
<keyword evidence="8" id="KW-0539">Nucleus</keyword>
<dbReference type="GO" id="GO:0005634">
    <property type="term" value="C:nucleus"/>
    <property type="evidence" value="ECO:0007669"/>
    <property type="project" value="UniProtKB-SubCell"/>
</dbReference>
<evidence type="ECO:0000313" key="13">
    <source>
        <dbReference type="Proteomes" id="UP000246991"/>
    </source>
</evidence>
<feature type="region of interest" description="Disordered" evidence="9">
    <location>
        <begin position="776"/>
        <end position="812"/>
    </location>
</feature>
<evidence type="ECO:0000259" key="10">
    <source>
        <dbReference type="PROSITE" id="PS50174"/>
    </source>
</evidence>
<comment type="similarity">
    <text evidence="3">Belongs to the SQS1 family.</text>
</comment>
<evidence type="ECO:0000256" key="1">
    <source>
        <dbReference type="ARBA" id="ARBA00004123"/>
    </source>
</evidence>
<feature type="region of interest" description="Disordered" evidence="9">
    <location>
        <begin position="267"/>
        <end position="295"/>
    </location>
</feature>
<dbReference type="SUPFAM" id="SSF82708">
    <property type="entry name" value="R3H domain"/>
    <property type="match status" value="1"/>
</dbReference>
<feature type="compositionally biased region" description="Gly residues" evidence="9">
    <location>
        <begin position="1"/>
        <end position="13"/>
    </location>
</feature>
<feature type="compositionally biased region" description="Basic and acidic residues" evidence="9">
    <location>
        <begin position="162"/>
        <end position="172"/>
    </location>
</feature>
<feature type="domain" description="G-patch" evidence="10">
    <location>
        <begin position="832"/>
        <end position="875"/>
    </location>
</feature>
<accession>A0A317T1N4</accession>
<dbReference type="Gene3D" id="3.30.1370.50">
    <property type="entry name" value="R3H-like domain"/>
    <property type="match status" value="1"/>
</dbReference>
<feature type="region of interest" description="Disordered" evidence="9">
    <location>
        <begin position="143"/>
        <end position="172"/>
    </location>
</feature>
<evidence type="ECO:0000256" key="3">
    <source>
        <dbReference type="ARBA" id="ARBA00010306"/>
    </source>
</evidence>
<keyword evidence="13" id="KW-1185">Reference proteome</keyword>
<keyword evidence="5" id="KW-0963">Cytoplasm</keyword>
<dbReference type="SMART" id="SM00393">
    <property type="entry name" value="R3H"/>
    <property type="match status" value="1"/>
</dbReference>
<dbReference type="Pfam" id="PF01585">
    <property type="entry name" value="G-patch"/>
    <property type="match status" value="1"/>
</dbReference>
<dbReference type="STRING" id="42249.A0A317T1N4"/>
<dbReference type="InterPro" id="IPR034082">
    <property type="entry name" value="R3H_G-patch"/>
</dbReference>
<dbReference type="PANTHER" id="PTHR14195">
    <property type="entry name" value="G PATCH DOMAIN CONTAINING PROTEIN 2"/>
    <property type="match status" value="1"/>
</dbReference>
<comment type="subcellular location">
    <subcellularLocation>
        <location evidence="2">Cytoplasm</location>
    </subcellularLocation>
    <subcellularLocation>
        <location evidence="1">Nucleus</location>
    </subcellularLocation>
</comment>
<feature type="compositionally biased region" description="Polar residues" evidence="9">
    <location>
        <begin position="267"/>
        <end position="288"/>
    </location>
</feature>
<name>A0A317T1N4_9PEZI</name>
<evidence type="ECO:0000259" key="11">
    <source>
        <dbReference type="PROSITE" id="PS51061"/>
    </source>
</evidence>
<dbReference type="AlphaFoldDB" id="A0A317T1N4"/>
<dbReference type="Pfam" id="PF01424">
    <property type="entry name" value="R3H"/>
    <property type="match status" value="1"/>
</dbReference>
<dbReference type="EMBL" id="PYWC01000002">
    <property type="protein sequence ID" value="PWW80639.1"/>
    <property type="molecule type" value="Genomic_DNA"/>
</dbReference>
<keyword evidence="7" id="KW-0508">mRNA splicing</keyword>
<organism evidence="12 13">
    <name type="scientific">Tuber magnatum</name>
    <name type="common">white Piedmont truffle</name>
    <dbReference type="NCBI Taxonomy" id="42249"/>
    <lineage>
        <taxon>Eukaryota</taxon>
        <taxon>Fungi</taxon>
        <taxon>Dikarya</taxon>
        <taxon>Ascomycota</taxon>
        <taxon>Pezizomycotina</taxon>
        <taxon>Pezizomycetes</taxon>
        <taxon>Pezizales</taxon>
        <taxon>Tuberaceae</taxon>
        <taxon>Tuber</taxon>
    </lineage>
</organism>